<dbReference type="SUPFAM" id="SSF49899">
    <property type="entry name" value="Concanavalin A-like lectins/glucanases"/>
    <property type="match status" value="1"/>
</dbReference>
<name>A0A5P8M7M3_9LACO</name>
<dbReference type="KEGG" id="lhb:D1010_13280"/>
<feature type="transmembrane region" description="Helical" evidence="1">
    <location>
        <begin position="12"/>
        <end position="31"/>
    </location>
</feature>
<dbReference type="AlphaFoldDB" id="A0A5P8M7M3"/>
<reference evidence="2 3" key="1">
    <citation type="submission" date="2019-10" db="EMBL/GenBank/DDBJ databases">
        <title>The completed genome of Lactobacillus harbinensis M1.</title>
        <authorList>
            <person name="Zheng Y."/>
        </authorList>
    </citation>
    <scope>NUCLEOTIDE SEQUENCE [LARGE SCALE GENOMIC DNA]</scope>
    <source>
        <strain evidence="2 3">M1</strain>
    </source>
</reference>
<protein>
    <submittedName>
        <fullName evidence="2">Uncharacterized protein</fullName>
    </submittedName>
</protein>
<evidence type="ECO:0000313" key="3">
    <source>
        <dbReference type="Proteomes" id="UP000326779"/>
    </source>
</evidence>
<gene>
    <name evidence="2" type="ORF">D1010_13280</name>
</gene>
<keyword evidence="1" id="KW-1133">Transmembrane helix</keyword>
<keyword evidence="1" id="KW-0472">Membrane</keyword>
<organism evidence="2 3">
    <name type="scientific">Schleiferilactobacillus harbinensis</name>
    <dbReference type="NCBI Taxonomy" id="304207"/>
    <lineage>
        <taxon>Bacteria</taxon>
        <taxon>Bacillati</taxon>
        <taxon>Bacillota</taxon>
        <taxon>Bacilli</taxon>
        <taxon>Lactobacillales</taxon>
        <taxon>Lactobacillaceae</taxon>
        <taxon>Schleiferilactobacillus</taxon>
    </lineage>
</organism>
<accession>A0A5P8M7M3</accession>
<proteinExistence type="predicted"/>
<evidence type="ECO:0000256" key="1">
    <source>
        <dbReference type="SAM" id="Phobius"/>
    </source>
</evidence>
<keyword evidence="1" id="KW-0812">Transmembrane</keyword>
<dbReference type="Proteomes" id="UP000326779">
    <property type="component" value="Chromosome"/>
</dbReference>
<evidence type="ECO:0000313" key="2">
    <source>
        <dbReference type="EMBL" id="QFR24274.1"/>
    </source>
</evidence>
<dbReference type="InterPro" id="IPR013320">
    <property type="entry name" value="ConA-like_dom_sf"/>
</dbReference>
<sequence length="151" mass="16194">MLVGHIFHHNSHYISHFSSSLLLVFTVFLGWPGSVKPPIATAAVDGQVVADPEHTQDFFAAFGDASVQRGADGNWSQVVLTPAAENKAGAVTLNNRLNFSKDFKLQYQMRLGPGNGVGDGISFALYPGQIGAVGMWGGKLRGWRSTQCASF</sequence>
<dbReference type="EMBL" id="CP045143">
    <property type="protein sequence ID" value="QFR24274.1"/>
    <property type="molecule type" value="Genomic_DNA"/>
</dbReference>
<dbReference type="Gene3D" id="2.60.120.200">
    <property type="match status" value="1"/>
</dbReference>